<dbReference type="OMA" id="MCEVEAT"/>
<organism evidence="1">
    <name type="scientific">Amphimedon queenslandica</name>
    <name type="common">Sponge</name>
    <dbReference type="NCBI Taxonomy" id="400682"/>
    <lineage>
        <taxon>Eukaryota</taxon>
        <taxon>Metazoa</taxon>
        <taxon>Porifera</taxon>
        <taxon>Demospongiae</taxon>
        <taxon>Heteroscleromorpha</taxon>
        <taxon>Haplosclerida</taxon>
        <taxon>Niphatidae</taxon>
        <taxon>Amphimedon</taxon>
    </lineage>
</organism>
<evidence type="ECO:0000313" key="1">
    <source>
        <dbReference type="EnsemblMetazoa" id="Aqu2.1.15609_001"/>
    </source>
</evidence>
<dbReference type="PANTHER" id="PTHR46880:SF9">
    <property type="entry name" value="ZINC FINGER PROTEIN 862"/>
    <property type="match status" value="1"/>
</dbReference>
<protein>
    <recommendedName>
        <fullName evidence="2">DUF4371 domain-containing protein</fullName>
    </recommendedName>
</protein>
<accession>A0A1X7TL33</accession>
<dbReference type="AlphaFoldDB" id="A0A1X7TL33"/>
<dbReference type="OrthoDB" id="10060990at2759"/>
<dbReference type="InParanoid" id="A0A1X7TL33"/>
<reference evidence="1" key="1">
    <citation type="submission" date="2017-05" db="UniProtKB">
        <authorList>
            <consortium name="EnsemblMetazoa"/>
        </authorList>
    </citation>
    <scope>IDENTIFICATION</scope>
</reference>
<proteinExistence type="predicted"/>
<evidence type="ECO:0008006" key="2">
    <source>
        <dbReference type="Google" id="ProtNLM"/>
    </source>
</evidence>
<sequence>MRNFRPAFVDGTSNVHLSTVKDHAATDMHARAMNLYKKQQSTSVFTYSPIAVSLAQSSLDASTRTKIERKFDISYMIAKEKLAFTKMASICELEERHGVDLGVGYKNDRAYATFTEFIGRDLQHALQSKLSSCRVFSVQADATTDAGNVEVELFLALYFDPYTTDGTVHVENVFLSARYLESGTGEGLYAAFKRAMQHMNISDWKMKMIGFGCDGASANIAEGGLYGILKEEVPWIFMFWCLAHHLELSIKDALGSTYFKTILMRLHYLYNKSPKKFRQLVDIVDLLKSCLKTSDMPKKGGTCLLHACGTRFVSHKVAALERIIDRFGAYISHMTELIDNTSMVSVDKQK</sequence>
<dbReference type="EnsemblMetazoa" id="Aqu2.1.15609_001">
    <property type="protein sequence ID" value="Aqu2.1.15609_001"/>
    <property type="gene ID" value="Aqu2.1.15609"/>
</dbReference>
<name>A0A1X7TL33_AMPQE</name>
<dbReference type="PANTHER" id="PTHR46880">
    <property type="entry name" value="RAS-ASSOCIATING DOMAIN-CONTAINING PROTEIN"/>
    <property type="match status" value="1"/>
</dbReference>